<name>A0A371AQV7_9FIRM</name>
<protein>
    <submittedName>
        <fullName evidence="1">Uncharacterized protein</fullName>
    </submittedName>
</protein>
<sequence length="145" mass="17300">MENSENFISNGKYNYRYLRLEALVNAMIPRTPDLAQLYGTNMYYGALDFLTAEYLTMVLNYIKANILETMNWEERLSSSLIRFTMLGYYSEWFGYGTTRLNNPNQRILEFYPLSWEQVDYPGPAFSYISYEKEYNQINKEILNEF</sequence>
<evidence type="ECO:0000313" key="2">
    <source>
        <dbReference type="Proteomes" id="UP000255036"/>
    </source>
</evidence>
<organism evidence="1 2">
    <name type="scientific">Anaerosacchariphilus polymeriproducens</name>
    <dbReference type="NCBI Taxonomy" id="1812858"/>
    <lineage>
        <taxon>Bacteria</taxon>
        <taxon>Bacillati</taxon>
        <taxon>Bacillota</taxon>
        <taxon>Clostridia</taxon>
        <taxon>Lachnospirales</taxon>
        <taxon>Lachnospiraceae</taxon>
        <taxon>Anaerosacchariphilus</taxon>
    </lineage>
</organism>
<gene>
    <name evidence="1" type="ORF">DWV06_15585</name>
</gene>
<accession>A0A371AQV7</accession>
<evidence type="ECO:0000313" key="1">
    <source>
        <dbReference type="EMBL" id="RDU21956.1"/>
    </source>
</evidence>
<dbReference type="RefSeq" id="WP_115483119.1">
    <property type="nucleotide sequence ID" value="NZ_QRCT01000050.1"/>
</dbReference>
<comment type="caution">
    <text evidence="1">The sequence shown here is derived from an EMBL/GenBank/DDBJ whole genome shotgun (WGS) entry which is preliminary data.</text>
</comment>
<reference evidence="1 2" key="1">
    <citation type="submission" date="2018-07" db="EMBL/GenBank/DDBJ databases">
        <title>Anaerosacharophilus polymeroproducens gen. nov. sp. nov., an anaerobic bacterium isolated from salt field.</title>
        <authorList>
            <person name="Kim W."/>
            <person name="Yang S.-H."/>
            <person name="Oh J."/>
            <person name="Lee J.-H."/>
            <person name="Kwon K.K."/>
        </authorList>
    </citation>
    <scope>NUCLEOTIDE SEQUENCE [LARGE SCALE GENOMIC DNA]</scope>
    <source>
        <strain evidence="1 2">MCWD5</strain>
    </source>
</reference>
<proteinExistence type="predicted"/>
<dbReference type="OrthoDB" id="1927593at2"/>
<dbReference type="AlphaFoldDB" id="A0A371AQV7"/>
<dbReference type="Proteomes" id="UP000255036">
    <property type="component" value="Unassembled WGS sequence"/>
</dbReference>
<keyword evidence="2" id="KW-1185">Reference proteome</keyword>
<dbReference type="EMBL" id="QRCT01000050">
    <property type="protein sequence ID" value="RDU21956.1"/>
    <property type="molecule type" value="Genomic_DNA"/>
</dbReference>